<protein>
    <submittedName>
        <fullName evidence="3">PEP-CTERM sorting domain-containing protein</fullName>
    </submittedName>
</protein>
<evidence type="ECO:0000256" key="1">
    <source>
        <dbReference type="SAM" id="SignalP"/>
    </source>
</evidence>
<proteinExistence type="predicted"/>
<sequence length="240" mass="24427">MKTIKALATAAALATVSFSASAAPMTFFGEDPTTAGVLGANSTAARNTFLSNLSGVGTEDFEALTGSQPFNLQFPGTAVTLDATLAGTISLASSPSTGRFATSGTNYITATTGNFEITFATAISAFGFNGIDIGDFVTAQMTITLTDINGNPTAFTVPHSLNIGNTDQATLFWGFVDAGNSYSSIVFGNAGGGDVFAFDDMVVGDVGQIVDPDPNGVPEPATLLLTALGLGLLGLRRKVK</sequence>
<name>A0A2U8H4J9_9RHOO</name>
<dbReference type="Proteomes" id="UP000244902">
    <property type="component" value="Chromosome"/>
</dbReference>
<accession>A0A2U8H4J9</accession>
<feature type="domain" description="Ice-binding protein C-terminal" evidence="2">
    <location>
        <begin position="217"/>
        <end position="238"/>
    </location>
</feature>
<dbReference type="InterPro" id="IPR013424">
    <property type="entry name" value="Ice-binding_C"/>
</dbReference>
<dbReference type="EMBL" id="CP022188">
    <property type="protein sequence ID" value="AWI80711.1"/>
    <property type="molecule type" value="Genomic_DNA"/>
</dbReference>
<feature type="chain" id="PRO_5016112184" evidence="1">
    <location>
        <begin position="23"/>
        <end position="240"/>
    </location>
</feature>
<evidence type="ECO:0000313" key="3">
    <source>
        <dbReference type="EMBL" id="AWI80711.1"/>
    </source>
</evidence>
<dbReference type="Pfam" id="PF07589">
    <property type="entry name" value="PEP-CTERM"/>
    <property type="match status" value="1"/>
</dbReference>
<dbReference type="OrthoDB" id="9157266at2"/>
<evidence type="ECO:0000313" key="4">
    <source>
        <dbReference type="Proteomes" id="UP000244902"/>
    </source>
</evidence>
<evidence type="ECO:0000259" key="2">
    <source>
        <dbReference type="Pfam" id="PF07589"/>
    </source>
</evidence>
<feature type="signal peptide" evidence="1">
    <location>
        <begin position="1"/>
        <end position="22"/>
    </location>
</feature>
<organism evidence="3 4">
    <name type="scientific">Parazoarcus communis</name>
    <dbReference type="NCBI Taxonomy" id="41977"/>
    <lineage>
        <taxon>Bacteria</taxon>
        <taxon>Pseudomonadati</taxon>
        <taxon>Pseudomonadota</taxon>
        <taxon>Betaproteobacteria</taxon>
        <taxon>Rhodocyclales</taxon>
        <taxon>Zoogloeaceae</taxon>
        <taxon>Parazoarcus</taxon>
    </lineage>
</organism>
<dbReference type="AlphaFoldDB" id="A0A2U8H4J9"/>
<dbReference type="NCBIfam" id="TIGR02595">
    <property type="entry name" value="PEP_CTERM"/>
    <property type="match status" value="1"/>
</dbReference>
<gene>
    <name evidence="3" type="ORF">CEW87_15840</name>
</gene>
<dbReference type="RefSeq" id="WP_108974532.1">
    <property type="nucleotide sequence ID" value="NZ_CP022188.1"/>
</dbReference>
<keyword evidence="1" id="KW-0732">Signal</keyword>
<reference evidence="3 4" key="1">
    <citation type="submission" date="2017-06" db="EMBL/GenBank/DDBJ databases">
        <title>Azoarcus sp. TSNA42 complete genome sequence.</title>
        <authorList>
            <person name="Woo J.-H."/>
            <person name="Kim H.-S."/>
        </authorList>
    </citation>
    <scope>NUCLEOTIDE SEQUENCE [LARGE SCALE GENOMIC DNA]</scope>
    <source>
        <strain evidence="3 4">TSNA42</strain>
    </source>
</reference>